<name>A0ACC2JQQ3_9PEZI</name>
<dbReference type="Proteomes" id="UP001153332">
    <property type="component" value="Unassembled WGS sequence"/>
</dbReference>
<keyword evidence="2" id="KW-1185">Reference proteome</keyword>
<evidence type="ECO:0000313" key="2">
    <source>
        <dbReference type="Proteomes" id="UP001153332"/>
    </source>
</evidence>
<organism evidence="1 2">
    <name type="scientific">Lasiodiplodia mahajangana</name>
    <dbReference type="NCBI Taxonomy" id="1108764"/>
    <lineage>
        <taxon>Eukaryota</taxon>
        <taxon>Fungi</taxon>
        <taxon>Dikarya</taxon>
        <taxon>Ascomycota</taxon>
        <taxon>Pezizomycotina</taxon>
        <taxon>Dothideomycetes</taxon>
        <taxon>Dothideomycetes incertae sedis</taxon>
        <taxon>Botryosphaeriales</taxon>
        <taxon>Botryosphaeriaceae</taxon>
        <taxon>Lasiodiplodia</taxon>
    </lineage>
</organism>
<evidence type="ECO:0000313" key="1">
    <source>
        <dbReference type="EMBL" id="KAJ8129840.1"/>
    </source>
</evidence>
<comment type="caution">
    <text evidence="1">The sequence shown here is derived from an EMBL/GenBank/DDBJ whole genome shotgun (WGS) entry which is preliminary data.</text>
</comment>
<sequence>MAALAAVVNKAIADDKSIQLFFNTGKAQLGLAIQSGTSTDDQANDIWEPDDDDYNGYILNPSSIAAATYRGLNYVAAVTTPRLDPGATQTVNQISLVSPIYQKLSSTTLENTNVALCVTPDGNNGWLYHLSGESSSDRILKELDLKTLSTQNNTIQNVAPNASLAAFYHEDEGKRHVIYEGGGLLEYIVEDKQVFNIPSSTIPKNPAVAVAYSTATKKTYLYYNDQDLSVLRITKDQYGWAAAATPIAGAPKISEFSKMAVVQANGFNHLFYIPKDFGGAKIKATSDFQHIRDPIN</sequence>
<dbReference type="EMBL" id="JAPUUL010000646">
    <property type="protein sequence ID" value="KAJ8129840.1"/>
    <property type="molecule type" value="Genomic_DNA"/>
</dbReference>
<accession>A0ACC2JQQ3</accession>
<protein>
    <submittedName>
        <fullName evidence="1">Uncharacterized protein</fullName>
    </submittedName>
</protein>
<reference evidence="1" key="1">
    <citation type="submission" date="2022-12" db="EMBL/GenBank/DDBJ databases">
        <title>Genome Sequence of Lasiodiplodia mahajangana.</title>
        <authorList>
            <person name="Buettner E."/>
        </authorList>
    </citation>
    <scope>NUCLEOTIDE SEQUENCE</scope>
    <source>
        <strain evidence="1">VT137</strain>
    </source>
</reference>
<gene>
    <name evidence="1" type="ORF">O1611_g3790</name>
</gene>
<proteinExistence type="predicted"/>